<name>A0A9P1M8N0_9PEZI</name>
<evidence type="ECO:0000313" key="2">
    <source>
        <dbReference type="EMBL" id="CAI4212368.1"/>
    </source>
</evidence>
<feature type="transmembrane region" description="Helical" evidence="1">
    <location>
        <begin position="32"/>
        <end position="63"/>
    </location>
</feature>
<evidence type="ECO:0000256" key="1">
    <source>
        <dbReference type="SAM" id="Phobius"/>
    </source>
</evidence>
<dbReference type="AlphaFoldDB" id="A0A9P1M8N0"/>
<dbReference type="OrthoDB" id="2400485at2759"/>
<dbReference type="PANTHER" id="PTHR34213">
    <property type="entry name" value="NUCLEAR TRANSPORT FACTOR 2 (NTF2) FAMILY PROTEIN"/>
    <property type="match status" value="1"/>
</dbReference>
<sequence length="352" mass="39052">MQVTLNAQEMLGEPSEAFDLGPQWSYFTRVSLYFPVVIIVTIASILALSLIGVAVMAGGDLYWAKTTRRKKRNGDPDAGNRSHGTCGGRCFSIIGDGELVPDGVDLAALGVPGAEPGRRVPAWRPEPKMWNDASVLTYLSVNAHSIDQGQGFEMRDLTDAKRSSTGIIGTRWMLLGRIYGLIGLMTEPHPELPTNEAGEVDYTPIPERSLSLSPGRQRIMQHILNLYCGSASESDMMAYAEQAVYDDPLSYCDTRHKIAGQWYGIPKLFSKSETLATEVVASKEHELVWKLSQRYTFAGIRVPKTVNSLVSLTLQGREPNEEVVYHKDMWNEKDYSHEGDKLIFVTKPPESL</sequence>
<keyword evidence="1" id="KW-0812">Transmembrane</keyword>
<protein>
    <submittedName>
        <fullName evidence="2">Uncharacterized protein</fullName>
    </submittedName>
</protein>
<accession>A0A9P1M8N0</accession>
<gene>
    <name evidence="2" type="ORF">PPNO1_LOCUS2134</name>
</gene>
<keyword evidence="1" id="KW-0472">Membrane</keyword>
<dbReference type="PANTHER" id="PTHR34213:SF2">
    <property type="entry name" value="NUCLEAR TRANSPORT FACTOR 2 (NTF2) FAMILY PROTEIN"/>
    <property type="match status" value="1"/>
</dbReference>
<organism evidence="2 3">
    <name type="scientific">Parascedosporium putredinis</name>
    <dbReference type="NCBI Taxonomy" id="1442378"/>
    <lineage>
        <taxon>Eukaryota</taxon>
        <taxon>Fungi</taxon>
        <taxon>Dikarya</taxon>
        <taxon>Ascomycota</taxon>
        <taxon>Pezizomycotina</taxon>
        <taxon>Sordariomycetes</taxon>
        <taxon>Hypocreomycetidae</taxon>
        <taxon>Microascales</taxon>
        <taxon>Microascaceae</taxon>
        <taxon>Parascedosporium</taxon>
    </lineage>
</organism>
<keyword evidence="1" id="KW-1133">Transmembrane helix</keyword>
<comment type="caution">
    <text evidence="2">The sequence shown here is derived from an EMBL/GenBank/DDBJ whole genome shotgun (WGS) entry which is preliminary data.</text>
</comment>
<reference evidence="2" key="1">
    <citation type="submission" date="2022-11" db="EMBL/GenBank/DDBJ databases">
        <authorList>
            <person name="Scott C."/>
            <person name="Bruce N."/>
        </authorList>
    </citation>
    <scope>NUCLEOTIDE SEQUENCE</scope>
</reference>
<proteinExistence type="predicted"/>
<keyword evidence="3" id="KW-1185">Reference proteome</keyword>
<dbReference type="Proteomes" id="UP000838763">
    <property type="component" value="Unassembled WGS sequence"/>
</dbReference>
<dbReference type="EMBL" id="CALLCH030000004">
    <property type="protein sequence ID" value="CAI4212368.1"/>
    <property type="molecule type" value="Genomic_DNA"/>
</dbReference>
<evidence type="ECO:0000313" key="3">
    <source>
        <dbReference type="Proteomes" id="UP000838763"/>
    </source>
</evidence>